<keyword evidence="3 5" id="KW-0067">ATP-binding</keyword>
<dbReference type="PANTHER" id="PTHR12835:SF5">
    <property type="entry name" value="BIOTIN--PROTEIN LIGASE"/>
    <property type="match status" value="1"/>
</dbReference>
<accession>A0A1I3DX61</accession>
<name>A0A1I3DX61_9LACT</name>
<dbReference type="PROSITE" id="PS51733">
    <property type="entry name" value="BPL_LPL_CATALYTIC"/>
    <property type="match status" value="1"/>
</dbReference>
<feature type="binding site" evidence="5">
    <location>
        <begin position="119"/>
        <end position="121"/>
    </location>
    <ligand>
        <name>biotin</name>
        <dbReference type="ChEBI" id="CHEBI:57586"/>
    </ligand>
</feature>
<dbReference type="InterPro" id="IPR004143">
    <property type="entry name" value="BPL_LPL_catalytic"/>
</dbReference>
<dbReference type="Proteomes" id="UP000198668">
    <property type="component" value="Unassembled WGS sequence"/>
</dbReference>
<dbReference type="InterPro" id="IPR030855">
    <property type="entry name" value="Bifunct_BirA"/>
</dbReference>
<evidence type="ECO:0000256" key="2">
    <source>
        <dbReference type="ARBA" id="ARBA00022741"/>
    </source>
</evidence>
<evidence type="ECO:0000313" key="8">
    <source>
        <dbReference type="Proteomes" id="UP000198668"/>
    </source>
</evidence>
<keyword evidence="1 5" id="KW-0436">Ligase</keyword>
<keyword evidence="8" id="KW-1185">Reference proteome</keyword>
<evidence type="ECO:0000256" key="1">
    <source>
        <dbReference type="ARBA" id="ARBA00022598"/>
    </source>
</evidence>
<dbReference type="Gene3D" id="1.10.10.10">
    <property type="entry name" value="Winged helix-like DNA-binding domain superfamily/Winged helix DNA-binding domain"/>
    <property type="match status" value="1"/>
</dbReference>
<evidence type="ECO:0000256" key="3">
    <source>
        <dbReference type="ARBA" id="ARBA00022840"/>
    </source>
</evidence>
<dbReference type="NCBIfam" id="TIGR00121">
    <property type="entry name" value="birA_ligase"/>
    <property type="match status" value="1"/>
</dbReference>
<dbReference type="Gene3D" id="2.30.30.100">
    <property type="match status" value="1"/>
</dbReference>
<keyword evidence="5" id="KW-0804">Transcription</keyword>
<dbReference type="OrthoDB" id="9807064at2"/>
<dbReference type="SUPFAM" id="SSF50037">
    <property type="entry name" value="C-terminal domain of transcriptional repressors"/>
    <property type="match status" value="1"/>
</dbReference>
<dbReference type="GO" id="GO:0004077">
    <property type="term" value="F:biotin--[biotin carboxyl-carrier protein] ligase activity"/>
    <property type="evidence" value="ECO:0007669"/>
    <property type="project" value="UniProtKB-UniRule"/>
</dbReference>
<reference evidence="7 8" key="1">
    <citation type="submission" date="2016-10" db="EMBL/GenBank/DDBJ databases">
        <authorList>
            <person name="de Groot N.N."/>
        </authorList>
    </citation>
    <scope>NUCLEOTIDE SEQUENCE [LARGE SCALE GENOMIC DNA]</scope>
    <source>
        <strain evidence="7 8">DSM 27630</strain>
    </source>
</reference>
<dbReference type="InterPro" id="IPR036390">
    <property type="entry name" value="WH_DNA-bd_sf"/>
</dbReference>
<evidence type="ECO:0000313" key="7">
    <source>
        <dbReference type="EMBL" id="SFH91179.1"/>
    </source>
</evidence>
<keyword evidence="5" id="KW-0238">DNA-binding</keyword>
<keyword evidence="5" id="KW-0805">Transcription regulation</keyword>
<dbReference type="PANTHER" id="PTHR12835">
    <property type="entry name" value="BIOTIN PROTEIN LIGASE"/>
    <property type="match status" value="1"/>
</dbReference>
<keyword evidence="2 5" id="KW-0547">Nucleotide-binding</keyword>
<dbReference type="HAMAP" id="MF_00978">
    <property type="entry name" value="Bifunct_BirA"/>
    <property type="match status" value="1"/>
</dbReference>
<dbReference type="GO" id="GO:0005524">
    <property type="term" value="F:ATP binding"/>
    <property type="evidence" value="ECO:0007669"/>
    <property type="project" value="UniProtKB-UniRule"/>
</dbReference>
<evidence type="ECO:0000256" key="5">
    <source>
        <dbReference type="HAMAP-Rule" id="MF_00978"/>
    </source>
</evidence>
<dbReference type="GO" id="GO:0016740">
    <property type="term" value="F:transferase activity"/>
    <property type="evidence" value="ECO:0007669"/>
    <property type="project" value="UniProtKB-ARBA"/>
</dbReference>
<dbReference type="RefSeq" id="WP_092093732.1">
    <property type="nucleotide sequence ID" value="NZ_FOQE01000056.1"/>
</dbReference>
<dbReference type="InterPro" id="IPR013196">
    <property type="entry name" value="HTH_11"/>
</dbReference>
<sequence>MKTKEKVLQYLTQHKGEVISGQEMADNLALSRTSIWKAIRSLQTEGFKVESITNKGYRLATDPDQLSKAILLPMLNEQPDVLEVYPTIGSTNDAAKALINERPIIHKGILVAEEQTKGRGRLGRQFYSPNQTGLYMSLIYQNKQAANAAALTTAAAVAVCRAIEKLTNKQPVIKWVNDLFLDGRKICGILTEGILNLETGTIDSVIVGIGLNVRHAEMVPEAFQSIIGSLFGKEETTVTRNQLAAEIINQLDVLYEALDQTDYLDEYRKRCFVLGQKVYFNEKKQNMSGIAETIDDEGGLVVKLDNGQIKTLRYGEISIKLGEKG</sequence>
<dbReference type="GO" id="GO:0005737">
    <property type="term" value="C:cytoplasm"/>
    <property type="evidence" value="ECO:0007669"/>
    <property type="project" value="TreeGrafter"/>
</dbReference>
<proteinExistence type="inferred from homology"/>
<keyword evidence="5" id="KW-0678">Repressor</keyword>
<dbReference type="InterPro" id="IPR003142">
    <property type="entry name" value="BPL_C"/>
</dbReference>
<dbReference type="Pfam" id="PF03099">
    <property type="entry name" value="BPL_LplA_LipB"/>
    <property type="match status" value="1"/>
</dbReference>
<dbReference type="InterPro" id="IPR004408">
    <property type="entry name" value="Biotin_CoA_COase_ligase"/>
</dbReference>
<dbReference type="InterPro" id="IPR008988">
    <property type="entry name" value="Transcriptional_repressor_C"/>
</dbReference>
<dbReference type="InterPro" id="IPR036388">
    <property type="entry name" value="WH-like_DNA-bd_sf"/>
</dbReference>
<dbReference type="GO" id="GO:0003677">
    <property type="term" value="F:DNA binding"/>
    <property type="evidence" value="ECO:0007669"/>
    <property type="project" value="UniProtKB-UniRule"/>
</dbReference>
<dbReference type="EMBL" id="FOQE01000056">
    <property type="protein sequence ID" value="SFH91179.1"/>
    <property type="molecule type" value="Genomic_DNA"/>
</dbReference>
<dbReference type="Gene3D" id="3.30.930.10">
    <property type="entry name" value="Bira Bifunctional Protein, Domain 2"/>
    <property type="match status" value="1"/>
</dbReference>
<keyword evidence="4 5" id="KW-0092">Biotin</keyword>
<dbReference type="Pfam" id="PF08279">
    <property type="entry name" value="HTH_11"/>
    <property type="match status" value="1"/>
</dbReference>
<feature type="DNA-binding region" description="H-T-H motif" evidence="5">
    <location>
        <begin position="21"/>
        <end position="40"/>
    </location>
</feature>
<dbReference type="GO" id="GO:0009249">
    <property type="term" value="P:protein lipoylation"/>
    <property type="evidence" value="ECO:0007669"/>
    <property type="project" value="UniProtKB-ARBA"/>
</dbReference>
<comment type="similarity">
    <text evidence="5">Belongs to the biotin--protein ligase family.</text>
</comment>
<feature type="binding site" evidence="5">
    <location>
        <position position="185"/>
    </location>
    <ligand>
        <name>biotin</name>
        <dbReference type="ChEBI" id="CHEBI:57586"/>
    </ligand>
</feature>
<organism evidence="7 8">
    <name type="scientific">Pisciglobus halotolerans</name>
    <dbReference type="NCBI Taxonomy" id="745365"/>
    <lineage>
        <taxon>Bacteria</taxon>
        <taxon>Bacillati</taxon>
        <taxon>Bacillota</taxon>
        <taxon>Bacilli</taxon>
        <taxon>Lactobacillales</taxon>
        <taxon>Carnobacteriaceae</taxon>
    </lineage>
</organism>
<dbReference type="CDD" id="cd16442">
    <property type="entry name" value="BPL"/>
    <property type="match status" value="1"/>
</dbReference>
<feature type="binding site" evidence="5">
    <location>
        <begin position="90"/>
        <end position="92"/>
    </location>
    <ligand>
        <name>biotin</name>
        <dbReference type="ChEBI" id="CHEBI:57586"/>
    </ligand>
</feature>
<dbReference type="InterPro" id="IPR045864">
    <property type="entry name" value="aa-tRNA-synth_II/BPL/LPL"/>
</dbReference>
<dbReference type="SUPFAM" id="SSF46785">
    <property type="entry name" value="Winged helix' DNA-binding domain"/>
    <property type="match status" value="1"/>
</dbReference>
<evidence type="ECO:0000259" key="6">
    <source>
        <dbReference type="PROSITE" id="PS51733"/>
    </source>
</evidence>
<comment type="function">
    <text evidence="5">Acts both as a biotin--[acetyl-CoA-carboxylase] ligase and a repressor.</text>
</comment>
<dbReference type="SUPFAM" id="SSF55681">
    <property type="entry name" value="Class II aaRS and biotin synthetases"/>
    <property type="match status" value="1"/>
</dbReference>
<dbReference type="AlphaFoldDB" id="A0A1I3DX61"/>
<comment type="catalytic activity">
    <reaction evidence="5">
        <text>biotin + L-lysyl-[protein] + ATP = N(6)-biotinyl-L-lysyl-[protein] + AMP + diphosphate + H(+)</text>
        <dbReference type="Rhea" id="RHEA:11756"/>
        <dbReference type="Rhea" id="RHEA-COMP:9752"/>
        <dbReference type="Rhea" id="RHEA-COMP:10505"/>
        <dbReference type="ChEBI" id="CHEBI:15378"/>
        <dbReference type="ChEBI" id="CHEBI:29969"/>
        <dbReference type="ChEBI" id="CHEBI:30616"/>
        <dbReference type="ChEBI" id="CHEBI:33019"/>
        <dbReference type="ChEBI" id="CHEBI:57586"/>
        <dbReference type="ChEBI" id="CHEBI:83144"/>
        <dbReference type="ChEBI" id="CHEBI:456215"/>
        <dbReference type="EC" id="6.3.4.15"/>
    </reaction>
</comment>
<feature type="binding site" evidence="5">
    <location>
        <position position="115"/>
    </location>
    <ligand>
        <name>biotin</name>
        <dbReference type="ChEBI" id="CHEBI:57586"/>
    </ligand>
</feature>
<gene>
    <name evidence="5" type="primary">birA</name>
    <name evidence="7" type="ORF">SAMN04489868_1564</name>
</gene>
<feature type="domain" description="BPL/LPL catalytic" evidence="6">
    <location>
        <begin position="67"/>
        <end position="259"/>
    </location>
</feature>
<evidence type="ECO:0000256" key="4">
    <source>
        <dbReference type="ARBA" id="ARBA00023267"/>
    </source>
</evidence>
<dbReference type="GO" id="GO:0006355">
    <property type="term" value="P:regulation of DNA-templated transcription"/>
    <property type="evidence" value="ECO:0007669"/>
    <property type="project" value="UniProtKB-UniRule"/>
</dbReference>
<dbReference type="Pfam" id="PF02237">
    <property type="entry name" value="BPL_C"/>
    <property type="match status" value="1"/>
</dbReference>
<protein>
    <recommendedName>
        <fullName evidence="5">Bifunctional ligase/repressor BirA</fullName>
    </recommendedName>
    <alternativeName>
        <fullName evidence="5">Biotin--[acetyl-CoA-carboxylase] ligase</fullName>
        <ecNumber evidence="5">6.3.4.15</ecNumber>
    </alternativeName>
    <alternativeName>
        <fullName evidence="5">Biotin--protein ligase</fullName>
    </alternativeName>
    <alternativeName>
        <fullName evidence="5">Biotin-[acetyl-CoA carboxylase] synthetase</fullName>
    </alternativeName>
</protein>
<dbReference type="EC" id="6.3.4.15" evidence="5"/>